<evidence type="ECO:0000256" key="10">
    <source>
        <dbReference type="ARBA" id="ARBA00043668"/>
    </source>
</evidence>
<dbReference type="EC" id="3.1.3.62" evidence="4"/>
<dbReference type="Gene3D" id="3.40.50.1240">
    <property type="entry name" value="Phosphoglycerate mutase-like"/>
    <property type="match status" value="1"/>
</dbReference>
<dbReference type="Proteomes" id="UP001212841">
    <property type="component" value="Unassembled WGS sequence"/>
</dbReference>
<comment type="catalytic activity">
    <reaction evidence="12">
        <text>1D-myo-inositol hexakisphosphate + H2O = 1D-myo-inositol 1,2,4,5,6-pentakisphosphate + phosphate</text>
        <dbReference type="Rhea" id="RHEA:16989"/>
        <dbReference type="ChEBI" id="CHEBI:15377"/>
        <dbReference type="ChEBI" id="CHEBI:43474"/>
        <dbReference type="ChEBI" id="CHEBI:57798"/>
        <dbReference type="ChEBI" id="CHEBI:58130"/>
        <dbReference type="EC" id="3.1.3.62"/>
    </reaction>
    <physiologicalReaction direction="left-to-right" evidence="12">
        <dbReference type="Rhea" id="RHEA:16990"/>
    </physiologicalReaction>
</comment>
<keyword evidence="8" id="KW-0472">Membrane</keyword>
<evidence type="ECO:0000256" key="9">
    <source>
        <dbReference type="ARBA" id="ARBA00031642"/>
    </source>
</evidence>
<dbReference type="GO" id="GO:0003993">
    <property type="term" value="F:acid phosphatase activity"/>
    <property type="evidence" value="ECO:0007669"/>
    <property type="project" value="TreeGrafter"/>
</dbReference>
<dbReference type="AlphaFoldDB" id="A0AAD5S7C6"/>
<dbReference type="PANTHER" id="PTHR20963:SF8">
    <property type="entry name" value="MULTIPLE INOSITOL POLYPHOSPHATE PHOSPHATASE 1"/>
    <property type="match status" value="1"/>
</dbReference>
<protein>
    <recommendedName>
        <fullName evidence="5">Multiple inositol polyphosphate phosphatase 1</fullName>
        <ecNumber evidence="4">3.1.3.62</ecNumber>
        <ecNumber evidence="3">3.1.3.80</ecNumber>
    </recommendedName>
    <alternativeName>
        <fullName evidence="9">2,3-bisphosphoglycerate 3-phosphatase</fullName>
    </alternativeName>
</protein>
<keyword evidence="6" id="KW-0732">Signal</keyword>
<evidence type="ECO:0000256" key="12">
    <source>
        <dbReference type="ARBA" id="ARBA00043691"/>
    </source>
</evidence>
<evidence type="ECO:0000256" key="6">
    <source>
        <dbReference type="ARBA" id="ARBA00022729"/>
    </source>
</evidence>
<gene>
    <name evidence="15" type="primary">MINPP1_3</name>
    <name evidence="15" type="ORF">HK097_011700</name>
</gene>
<feature type="region of interest" description="Disordered" evidence="14">
    <location>
        <begin position="175"/>
        <end position="208"/>
    </location>
</feature>
<comment type="catalytic activity">
    <reaction evidence="11">
        <text>1D-myo-inositol 1,2,4,5,6-pentakisphosphate + H2O = 1D-myo-inositol 1,2,5,6-tetrakisphosphate + phosphate</text>
        <dbReference type="Rhea" id="RHEA:77115"/>
        <dbReference type="ChEBI" id="CHEBI:15377"/>
        <dbReference type="ChEBI" id="CHEBI:43474"/>
        <dbReference type="ChEBI" id="CHEBI:57798"/>
        <dbReference type="ChEBI" id="CHEBI:195535"/>
        <dbReference type="EC" id="3.1.3.62"/>
    </reaction>
    <physiologicalReaction direction="left-to-right" evidence="11">
        <dbReference type="Rhea" id="RHEA:77116"/>
    </physiologicalReaction>
</comment>
<evidence type="ECO:0000256" key="8">
    <source>
        <dbReference type="ARBA" id="ARBA00023136"/>
    </source>
</evidence>
<reference evidence="15" key="1">
    <citation type="submission" date="2020-05" db="EMBL/GenBank/DDBJ databases">
        <title>Phylogenomic resolution of chytrid fungi.</title>
        <authorList>
            <person name="Stajich J.E."/>
            <person name="Amses K."/>
            <person name="Simmons R."/>
            <person name="Seto K."/>
            <person name="Myers J."/>
            <person name="Bonds A."/>
            <person name="Quandt C.A."/>
            <person name="Barry K."/>
            <person name="Liu P."/>
            <person name="Grigoriev I."/>
            <person name="Longcore J.E."/>
            <person name="James T.Y."/>
        </authorList>
    </citation>
    <scope>NUCLEOTIDE SEQUENCE</scope>
    <source>
        <strain evidence="15">JEL0318</strain>
    </source>
</reference>
<evidence type="ECO:0000256" key="1">
    <source>
        <dbReference type="ARBA" id="ARBA00004370"/>
    </source>
</evidence>
<evidence type="ECO:0000256" key="2">
    <source>
        <dbReference type="ARBA" id="ARBA00008422"/>
    </source>
</evidence>
<comment type="subcellular location">
    <subcellularLocation>
        <location evidence="1">Membrane</location>
    </subcellularLocation>
</comment>
<comment type="catalytic activity">
    <reaction evidence="10">
        <text>1D-myo-inositol 1,2,5,6-tetrakisphosphate + H2O = 1D-myo-inositol 1,2,6-trisphosphate + phosphate</text>
        <dbReference type="Rhea" id="RHEA:77119"/>
        <dbReference type="ChEBI" id="CHEBI:15377"/>
        <dbReference type="ChEBI" id="CHEBI:43474"/>
        <dbReference type="ChEBI" id="CHEBI:195535"/>
        <dbReference type="ChEBI" id="CHEBI:195537"/>
        <dbReference type="EC" id="3.1.3.62"/>
    </reaction>
    <physiologicalReaction direction="left-to-right" evidence="10">
        <dbReference type="Rhea" id="RHEA:77120"/>
    </physiologicalReaction>
</comment>
<name>A0AAD5S7C6_9FUNG</name>
<dbReference type="SUPFAM" id="SSF53254">
    <property type="entry name" value="Phosphoglycerate mutase-like"/>
    <property type="match status" value="1"/>
</dbReference>
<dbReference type="GO" id="GO:0016020">
    <property type="term" value="C:membrane"/>
    <property type="evidence" value="ECO:0007669"/>
    <property type="project" value="UniProtKB-SubCell"/>
</dbReference>
<dbReference type="EMBL" id="JADGJD010000996">
    <property type="protein sequence ID" value="KAJ3047262.1"/>
    <property type="molecule type" value="Genomic_DNA"/>
</dbReference>
<evidence type="ECO:0000256" key="4">
    <source>
        <dbReference type="ARBA" id="ARBA00013040"/>
    </source>
</evidence>
<evidence type="ECO:0000313" key="15">
    <source>
        <dbReference type="EMBL" id="KAJ3047262.1"/>
    </source>
</evidence>
<accession>A0AAD5S7C6</accession>
<comment type="similarity">
    <text evidence="2">Belongs to the histidine acid phosphatase family. MINPP1 subfamily.</text>
</comment>
<proteinExistence type="inferred from homology"/>
<evidence type="ECO:0000256" key="13">
    <source>
        <dbReference type="ARBA" id="ARBA00043832"/>
    </source>
</evidence>
<comment type="caution">
    <text evidence="15">The sequence shown here is derived from an EMBL/GenBank/DDBJ whole genome shotgun (WGS) entry which is preliminary data.</text>
</comment>
<evidence type="ECO:0000256" key="7">
    <source>
        <dbReference type="ARBA" id="ARBA00022801"/>
    </source>
</evidence>
<evidence type="ECO:0000256" key="3">
    <source>
        <dbReference type="ARBA" id="ARBA00012976"/>
    </source>
</evidence>
<evidence type="ECO:0000256" key="11">
    <source>
        <dbReference type="ARBA" id="ARBA00043671"/>
    </source>
</evidence>
<dbReference type="GO" id="GO:0034417">
    <property type="term" value="F:bisphosphoglycerate 3-phosphatase activity"/>
    <property type="evidence" value="ECO:0007669"/>
    <property type="project" value="UniProtKB-EC"/>
</dbReference>
<sequence length="208" mass="23582">MELLEYYQDMKHWWGLSYGDERNGEVGCKTFEDVVRNLPAEREARGKRAWKKGVFRFGHSETNVFLVTLLGLYKDPLPLSTNHTAHNLQNRTFRTSNISPFASNIVFEVARCQPPSLFSPSSSSSSNDLIRIIVNEQDAPRMKGCPEDSEWCPVGVFLEGVKGKVGCDWEEVCGVEGKDEDMDEDEDGEVDEWDEEDEDDDGPLVLQV</sequence>
<dbReference type="EC" id="3.1.3.80" evidence="3"/>
<organism evidence="15 16">
    <name type="scientific">Rhizophlyctis rosea</name>
    <dbReference type="NCBI Taxonomy" id="64517"/>
    <lineage>
        <taxon>Eukaryota</taxon>
        <taxon>Fungi</taxon>
        <taxon>Fungi incertae sedis</taxon>
        <taxon>Chytridiomycota</taxon>
        <taxon>Chytridiomycota incertae sedis</taxon>
        <taxon>Chytridiomycetes</taxon>
        <taxon>Rhizophlyctidales</taxon>
        <taxon>Rhizophlyctidaceae</taxon>
        <taxon>Rhizophlyctis</taxon>
    </lineage>
</organism>
<dbReference type="Pfam" id="PF00328">
    <property type="entry name" value="His_Phos_2"/>
    <property type="match status" value="1"/>
</dbReference>
<keyword evidence="16" id="KW-1185">Reference proteome</keyword>
<comment type="catalytic activity">
    <reaction evidence="13">
        <text>(2R)-2,3-bisphosphoglycerate + H2O = (2R)-2-phosphoglycerate + phosphate</text>
        <dbReference type="Rhea" id="RHEA:27381"/>
        <dbReference type="ChEBI" id="CHEBI:15377"/>
        <dbReference type="ChEBI" id="CHEBI:43474"/>
        <dbReference type="ChEBI" id="CHEBI:58248"/>
        <dbReference type="ChEBI" id="CHEBI:58289"/>
        <dbReference type="EC" id="3.1.3.80"/>
    </reaction>
    <physiologicalReaction direction="left-to-right" evidence="13">
        <dbReference type="Rhea" id="RHEA:27382"/>
    </physiologicalReaction>
</comment>
<keyword evidence="7" id="KW-0378">Hydrolase</keyword>
<evidence type="ECO:0000256" key="14">
    <source>
        <dbReference type="SAM" id="MobiDB-lite"/>
    </source>
</evidence>
<feature type="compositionally biased region" description="Acidic residues" evidence="14">
    <location>
        <begin position="175"/>
        <end position="202"/>
    </location>
</feature>
<evidence type="ECO:0000256" key="5">
    <source>
        <dbReference type="ARBA" id="ARBA00018097"/>
    </source>
</evidence>
<dbReference type="InterPro" id="IPR000560">
    <property type="entry name" value="His_Pase_clade-2"/>
</dbReference>
<dbReference type="PANTHER" id="PTHR20963">
    <property type="entry name" value="MULTIPLE INOSITOL POLYPHOSPHATE PHOSPHATASE-RELATED"/>
    <property type="match status" value="1"/>
</dbReference>
<evidence type="ECO:0000313" key="16">
    <source>
        <dbReference type="Proteomes" id="UP001212841"/>
    </source>
</evidence>
<dbReference type="InterPro" id="IPR029033">
    <property type="entry name" value="His_PPase_superfam"/>
</dbReference>